<dbReference type="SUPFAM" id="SSF51338">
    <property type="entry name" value="Composite domain of metallo-dependent hydrolases"/>
    <property type="match status" value="1"/>
</dbReference>
<dbReference type="AlphaFoldDB" id="A0AAJ0GNR0"/>
<dbReference type="SUPFAM" id="SSF51556">
    <property type="entry name" value="Metallo-dependent hydrolases"/>
    <property type="match status" value="1"/>
</dbReference>
<dbReference type="InterPro" id="IPR013108">
    <property type="entry name" value="Amidohydro_3"/>
</dbReference>
<feature type="compositionally biased region" description="Low complexity" evidence="2">
    <location>
        <begin position="321"/>
        <end position="361"/>
    </location>
</feature>
<proteinExistence type="predicted"/>
<evidence type="ECO:0000313" key="4">
    <source>
        <dbReference type="EMBL" id="KAK3303344.1"/>
    </source>
</evidence>
<comment type="caution">
    <text evidence="4">The sequence shown here is derived from an EMBL/GenBank/DDBJ whole genome shotgun (WGS) entry which is preliminary data.</text>
</comment>
<dbReference type="GO" id="GO:0008448">
    <property type="term" value="F:N-acetylglucosamine-6-phosphate deacetylase activity"/>
    <property type="evidence" value="ECO:0007669"/>
    <property type="project" value="TreeGrafter"/>
</dbReference>
<evidence type="ECO:0000256" key="1">
    <source>
        <dbReference type="ARBA" id="ARBA00022801"/>
    </source>
</evidence>
<dbReference type="RefSeq" id="XP_062719124.1">
    <property type="nucleotide sequence ID" value="XM_062863468.1"/>
</dbReference>
<evidence type="ECO:0000313" key="5">
    <source>
        <dbReference type="Proteomes" id="UP001273166"/>
    </source>
</evidence>
<dbReference type="InterPro" id="IPR032466">
    <property type="entry name" value="Metal_Hydrolase"/>
</dbReference>
<feature type="region of interest" description="Disordered" evidence="2">
    <location>
        <begin position="321"/>
        <end position="364"/>
    </location>
</feature>
<keyword evidence="1" id="KW-0378">Hydrolase</keyword>
<protein>
    <submittedName>
        <fullName evidence="4">Carbohydrate esterase family 9 protein</fullName>
    </submittedName>
</protein>
<dbReference type="Proteomes" id="UP001273166">
    <property type="component" value="Unassembled WGS sequence"/>
</dbReference>
<gene>
    <name evidence="4" type="ORF">B0T15DRAFT_271589</name>
</gene>
<dbReference type="Gene3D" id="3.20.20.140">
    <property type="entry name" value="Metal-dependent hydrolases"/>
    <property type="match status" value="1"/>
</dbReference>
<name>A0AAJ0GNR0_9PEZI</name>
<reference evidence="4" key="2">
    <citation type="submission" date="2023-06" db="EMBL/GenBank/DDBJ databases">
        <authorList>
            <consortium name="Lawrence Berkeley National Laboratory"/>
            <person name="Mondo S.J."/>
            <person name="Hensen N."/>
            <person name="Bonometti L."/>
            <person name="Westerberg I."/>
            <person name="Brannstrom I.O."/>
            <person name="Guillou S."/>
            <person name="Cros-Aarteil S."/>
            <person name="Calhoun S."/>
            <person name="Haridas S."/>
            <person name="Kuo A."/>
            <person name="Pangilinan J."/>
            <person name="Riley R."/>
            <person name="Labutti K."/>
            <person name="Andreopoulos B."/>
            <person name="Lipzen A."/>
            <person name="Chen C."/>
            <person name="Yanf M."/>
            <person name="Daum C."/>
            <person name="Ng V."/>
            <person name="Clum A."/>
            <person name="Steindorff A."/>
            <person name="Ohm R."/>
            <person name="Martin F."/>
            <person name="Silar P."/>
            <person name="Natvig D."/>
            <person name="Lalanne C."/>
            <person name="Gautier V."/>
            <person name="Ament-Velasquez S.L."/>
            <person name="Kruys A."/>
            <person name="Hutchinson M.I."/>
            <person name="Powell A.J."/>
            <person name="Barry K."/>
            <person name="Miller A.N."/>
            <person name="Grigoriev I.V."/>
            <person name="Debuchy R."/>
            <person name="Gladieux P."/>
            <person name="Thoren M.H."/>
            <person name="Johannesson H."/>
        </authorList>
    </citation>
    <scope>NUCLEOTIDE SEQUENCE</scope>
    <source>
        <strain evidence="4">CBS 333.67</strain>
    </source>
</reference>
<feature type="region of interest" description="Disordered" evidence="2">
    <location>
        <begin position="136"/>
        <end position="161"/>
    </location>
</feature>
<sequence>MPSLVRSASPRHNGITKLTNCRLVRGDELVWDDVWVSSATGKIIRSQAAFYDELIMPDEVIDLGGRIVSPGFIDCQLNGAYGFNFSTLLDDMTQYGKQVRDLNRKLVRTGVTSYIPTVTSQTSDLYKGVLPYLGPSGSSRRPHDGAESLGAHVEGPFLSPTKNGIHNRSVLRVASSFADLEEMYGAANINPRCPNPEVEVHSPSSSSSSSSNNSSTSLPSSPVSSSSFSSASSSDAQAARNSTIPVKMITAAPELGAMTRLIPELTSRGIVVSVGHSEATYEEASAAVSAGATMITHLFNAMRPLHHRNPGIFGVLGTNTTTPSTTSSSISTAAAAVPAVATSQRQQQQPQQPQPQQQQPGQKRRRPYFGIISDGIHLHPTTVKIAWHAHPQGLILVTDAMHMVGLPDGRYAWTNGEGEHYIIKKGSVLELEGTGGTIAGSAVTLLECVNNFLHWTGATLPQALKAVTATPAAMLGVQGVKGSLEAGADADLVVLSEAAGEEGRTELVVDEVWKFGVRVFERKKLV</sequence>
<dbReference type="PANTHER" id="PTHR11113">
    <property type="entry name" value="N-ACETYLGLUCOSAMINE-6-PHOSPHATE DEACETYLASE"/>
    <property type="match status" value="1"/>
</dbReference>
<feature type="domain" description="Amidohydrolase 3" evidence="3">
    <location>
        <begin position="458"/>
        <end position="520"/>
    </location>
</feature>
<reference evidence="4" key="1">
    <citation type="journal article" date="2023" name="Mol. Phylogenet. Evol.">
        <title>Genome-scale phylogeny and comparative genomics of the fungal order Sordariales.</title>
        <authorList>
            <person name="Hensen N."/>
            <person name="Bonometti L."/>
            <person name="Westerberg I."/>
            <person name="Brannstrom I.O."/>
            <person name="Guillou S."/>
            <person name="Cros-Aarteil S."/>
            <person name="Calhoun S."/>
            <person name="Haridas S."/>
            <person name="Kuo A."/>
            <person name="Mondo S."/>
            <person name="Pangilinan J."/>
            <person name="Riley R."/>
            <person name="LaButti K."/>
            <person name="Andreopoulos B."/>
            <person name="Lipzen A."/>
            <person name="Chen C."/>
            <person name="Yan M."/>
            <person name="Daum C."/>
            <person name="Ng V."/>
            <person name="Clum A."/>
            <person name="Steindorff A."/>
            <person name="Ohm R.A."/>
            <person name="Martin F."/>
            <person name="Silar P."/>
            <person name="Natvig D.O."/>
            <person name="Lalanne C."/>
            <person name="Gautier V."/>
            <person name="Ament-Velasquez S.L."/>
            <person name="Kruys A."/>
            <person name="Hutchinson M.I."/>
            <person name="Powell A.J."/>
            <person name="Barry K."/>
            <person name="Miller A.N."/>
            <person name="Grigoriev I.V."/>
            <person name="Debuchy R."/>
            <person name="Gladieux P."/>
            <person name="Hiltunen Thoren M."/>
            <person name="Johannesson H."/>
        </authorList>
    </citation>
    <scope>NUCLEOTIDE SEQUENCE</scope>
    <source>
        <strain evidence="4">CBS 333.67</strain>
    </source>
</reference>
<keyword evidence="5" id="KW-1185">Reference proteome</keyword>
<feature type="region of interest" description="Disordered" evidence="2">
    <location>
        <begin position="188"/>
        <end position="231"/>
    </location>
</feature>
<accession>A0AAJ0GNR0</accession>
<feature type="compositionally biased region" description="Low complexity" evidence="2">
    <location>
        <begin position="202"/>
        <end position="231"/>
    </location>
</feature>
<dbReference type="EMBL" id="JAUDZG010000006">
    <property type="protein sequence ID" value="KAK3303344.1"/>
    <property type="molecule type" value="Genomic_DNA"/>
</dbReference>
<organism evidence="4 5">
    <name type="scientific">Chaetomium strumarium</name>
    <dbReference type="NCBI Taxonomy" id="1170767"/>
    <lineage>
        <taxon>Eukaryota</taxon>
        <taxon>Fungi</taxon>
        <taxon>Dikarya</taxon>
        <taxon>Ascomycota</taxon>
        <taxon>Pezizomycotina</taxon>
        <taxon>Sordariomycetes</taxon>
        <taxon>Sordariomycetidae</taxon>
        <taxon>Sordariales</taxon>
        <taxon>Chaetomiaceae</taxon>
        <taxon>Chaetomium</taxon>
    </lineage>
</organism>
<dbReference type="GO" id="GO:0006046">
    <property type="term" value="P:N-acetylglucosamine catabolic process"/>
    <property type="evidence" value="ECO:0007669"/>
    <property type="project" value="TreeGrafter"/>
</dbReference>
<dbReference type="InterPro" id="IPR011059">
    <property type="entry name" value="Metal-dep_hydrolase_composite"/>
</dbReference>
<dbReference type="PANTHER" id="PTHR11113:SF14">
    <property type="entry name" value="N-ACETYLGLUCOSAMINE-6-PHOSPHATE DEACETYLASE"/>
    <property type="match status" value="1"/>
</dbReference>
<dbReference type="Pfam" id="PF07969">
    <property type="entry name" value="Amidohydro_3"/>
    <property type="match status" value="1"/>
</dbReference>
<evidence type="ECO:0000256" key="2">
    <source>
        <dbReference type="SAM" id="MobiDB-lite"/>
    </source>
</evidence>
<evidence type="ECO:0000259" key="3">
    <source>
        <dbReference type="Pfam" id="PF07969"/>
    </source>
</evidence>
<dbReference type="GeneID" id="87882297"/>